<dbReference type="PANTHER" id="PTHR11618:SF4">
    <property type="entry name" value="TRANSCRIPTION FACTOR IIIB 90 KDA SUBUNIT"/>
    <property type="match status" value="1"/>
</dbReference>
<dbReference type="GO" id="GO:0000126">
    <property type="term" value="C:transcription factor TFIIIB complex"/>
    <property type="evidence" value="ECO:0007669"/>
    <property type="project" value="TreeGrafter"/>
</dbReference>
<feature type="domain" description="TFIIB-type" evidence="11">
    <location>
        <begin position="3"/>
        <end position="34"/>
    </location>
</feature>
<dbReference type="PANTHER" id="PTHR11618">
    <property type="entry name" value="TRANSCRIPTION INITIATION FACTOR IIB-RELATED"/>
    <property type="match status" value="1"/>
</dbReference>
<keyword evidence="7" id="KW-0805">Transcription regulation</keyword>
<dbReference type="GO" id="GO:0001006">
    <property type="term" value="F:RNA polymerase III type 3 promoter sequence-specific DNA binding"/>
    <property type="evidence" value="ECO:0007669"/>
    <property type="project" value="TreeGrafter"/>
</dbReference>
<dbReference type="SUPFAM" id="SSF47954">
    <property type="entry name" value="Cyclin-like"/>
    <property type="match status" value="1"/>
</dbReference>
<dbReference type="InterPro" id="IPR036915">
    <property type="entry name" value="Cyclin-like_sf"/>
</dbReference>
<organism evidence="12 13">
    <name type="scientific">Acanthoscelides obtectus</name>
    <name type="common">Bean weevil</name>
    <name type="synonym">Bruchus obtectus</name>
    <dbReference type="NCBI Taxonomy" id="200917"/>
    <lineage>
        <taxon>Eukaryota</taxon>
        <taxon>Metazoa</taxon>
        <taxon>Ecdysozoa</taxon>
        <taxon>Arthropoda</taxon>
        <taxon>Hexapoda</taxon>
        <taxon>Insecta</taxon>
        <taxon>Pterygota</taxon>
        <taxon>Neoptera</taxon>
        <taxon>Endopterygota</taxon>
        <taxon>Coleoptera</taxon>
        <taxon>Polyphaga</taxon>
        <taxon>Cucujiformia</taxon>
        <taxon>Chrysomeloidea</taxon>
        <taxon>Chrysomelidae</taxon>
        <taxon>Bruchinae</taxon>
        <taxon>Bruchini</taxon>
        <taxon>Acanthoscelides</taxon>
    </lineage>
</organism>
<evidence type="ECO:0000256" key="8">
    <source>
        <dbReference type="ARBA" id="ARBA00023163"/>
    </source>
</evidence>
<dbReference type="Gene3D" id="1.10.472.10">
    <property type="entry name" value="Cyclin-like"/>
    <property type="match status" value="1"/>
</dbReference>
<comment type="subcellular location">
    <subcellularLocation>
        <location evidence="1">Nucleus</location>
    </subcellularLocation>
</comment>
<dbReference type="Pfam" id="PF08271">
    <property type="entry name" value="Zn_Ribbon_TF"/>
    <property type="match status" value="1"/>
</dbReference>
<reference evidence="12" key="1">
    <citation type="submission" date="2022-03" db="EMBL/GenBank/DDBJ databases">
        <authorList>
            <person name="Sayadi A."/>
        </authorList>
    </citation>
    <scope>NUCLEOTIDE SEQUENCE</scope>
</reference>
<dbReference type="InterPro" id="IPR013137">
    <property type="entry name" value="Znf_TFIIB"/>
</dbReference>
<dbReference type="GO" id="GO:0008270">
    <property type="term" value="F:zinc ion binding"/>
    <property type="evidence" value="ECO:0007669"/>
    <property type="project" value="UniProtKB-KW"/>
</dbReference>
<evidence type="ECO:0000256" key="5">
    <source>
        <dbReference type="ARBA" id="ARBA00022771"/>
    </source>
</evidence>
<evidence type="ECO:0000256" key="9">
    <source>
        <dbReference type="ARBA" id="ARBA00023242"/>
    </source>
</evidence>
<dbReference type="FunFam" id="2.20.25.10:FF:000012">
    <property type="entry name" value="Putative transcription factor IIIB 90 kDa subunit"/>
    <property type="match status" value="1"/>
</dbReference>
<dbReference type="PRINTS" id="PR00685">
    <property type="entry name" value="TIFACTORIIB"/>
</dbReference>
<dbReference type="GO" id="GO:0005634">
    <property type="term" value="C:nucleus"/>
    <property type="evidence" value="ECO:0007669"/>
    <property type="project" value="UniProtKB-SubCell"/>
</dbReference>
<keyword evidence="13" id="KW-1185">Reference proteome</keyword>
<gene>
    <name evidence="12" type="ORF">ACAOBT_LOCUS9085</name>
</gene>
<evidence type="ECO:0000256" key="1">
    <source>
        <dbReference type="ARBA" id="ARBA00004123"/>
    </source>
</evidence>
<keyword evidence="3" id="KW-0479">Metal-binding</keyword>
<comment type="caution">
    <text evidence="12">The sequence shown here is derived from an EMBL/GenBank/DDBJ whole genome shotgun (WGS) entry which is preliminary data.</text>
</comment>
<keyword evidence="5 10" id="KW-0863">Zinc-finger</keyword>
<dbReference type="OrthoDB" id="511529at2759"/>
<keyword evidence="4" id="KW-0677">Repeat</keyword>
<dbReference type="InterPro" id="IPR000812">
    <property type="entry name" value="TFIIB"/>
</dbReference>
<evidence type="ECO:0000313" key="12">
    <source>
        <dbReference type="EMBL" id="CAH1970747.1"/>
    </source>
</evidence>
<proteinExistence type="inferred from homology"/>
<dbReference type="GO" id="GO:0097550">
    <property type="term" value="C:transcription preinitiation complex"/>
    <property type="evidence" value="ECO:0007669"/>
    <property type="project" value="TreeGrafter"/>
</dbReference>
<dbReference type="AlphaFoldDB" id="A0A9P0KD41"/>
<name>A0A9P0KD41_ACAOB</name>
<dbReference type="SUPFAM" id="SSF57783">
    <property type="entry name" value="Zinc beta-ribbon"/>
    <property type="match status" value="1"/>
</dbReference>
<evidence type="ECO:0000259" key="11">
    <source>
        <dbReference type="PROSITE" id="PS51134"/>
    </source>
</evidence>
<keyword evidence="9" id="KW-0539">Nucleus</keyword>
<dbReference type="EMBL" id="CAKOFQ010006777">
    <property type="protein sequence ID" value="CAH1970747.1"/>
    <property type="molecule type" value="Genomic_DNA"/>
</dbReference>
<keyword evidence="8" id="KW-0804">Transcription</keyword>
<dbReference type="GO" id="GO:0000995">
    <property type="term" value="F:RNA polymerase III general transcription initiation factor activity"/>
    <property type="evidence" value="ECO:0007669"/>
    <property type="project" value="TreeGrafter"/>
</dbReference>
<dbReference type="Proteomes" id="UP001152888">
    <property type="component" value="Unassembled WGS sequence"/>
</dbReference>
<dbReference type="Pfam" id="PF00382">
    <property type="entry name" value="TFIIB"/>
    <property type="match status" value="1"/>
</dbReference>
<keyword evidence="6" id="KW-0862">Zinc</keyword>
<accession>A0A9P0KD41</accession>
<evidence type="ECO:0000256" key="6">
    <source>
        <dbReference type="ARBA" id="ARBA00022833"/>
    </source>
</evidence>
<evidence type="ECO:0000313" key="13">
    <source>
        <dbReference type="Proteomes" id="UP001152888"/>
    </source>
</evidence>
<dbReference type="InterPro" id="IPR013150">
    <property type="entry name" value="TFIIB_cyclin"/>
</dbReference>
<evidence type="ECO:0000256" key="7">
    <source>
        <dbReference type="ARBA" id="ARBA00023015"/>
    </source>
</evidence>
<comment type="similarity">
    <text evidence="2">Belongs to the TFIIB family.</text>
</comment>
<evidence type="ECO:0000256" key="2">
    <source>
        <dbReference type="ARBA" id="ARBA00010857"/>
    </source>
</evidence>
<evidence type="ECO:0000256" key="3">
    <source>
        <dbReference type="ARBA" id="ARBA00022723"/>
    </source>
</evidence>
<dbReference type="Gene3D" id="2.20.25.10">
    <property type="match status" value="1"/>
</dbReference>
<dbReference type="PROSITE" id="PS51134">
    <property type="entry name" value="ZF_TFIIB"/>
    <property type="match status" value="1"/>
</dbReference>
<evidence type="ECO:0000256" key="4">
    <source>
        <dbReference type="ARBA" id="ARBA00022737"/>
    </source>
</evidence>
<dbReference type="GO" id="GO:0070897">
    <property type="term" value="P:transcription preinitiation complex assembly"/>
    <property type="evidence" value="ECO:0007669"/>
    <property type="project" value="InterPro"/>
</dbReference>
<protein>
    <recommendedName>
        <fullName evidence="11">TFIIB-type domain-containing protein</fullName>
    </recommendedName>
</protein>
<sequence>MSSGRKCKNCGGTDIEVDAARGDAVCTNCGSVLEDSIIVAEVQFEEGARGTSSAIGQFVAADSKGGATKFGASFHVGVGVESREITLKKARTGIAHLCNQLKLNQHCIDTACSFFKMALSRNLTKGRRNTHVHAACVYLTCRTEGTARILFVIYAKLT</sequence>
<dbReference type="GO" id="GO:0017025">
    <property type="term" value="F:TBP-class protein binding"/>
    <property type="evidence" value="ECO:0007669"/>
    <property type="project" value="InterPro"/>
</dbReference>
<evidence type="ECO:0000256" key="10">
    <source>
        <dbReference type="PROSITE-ProRule" id="PRU00469"/>
    </source>
</evidence>